<evidence type="ECO:0000313" key="3">
    <source>
        <dbReference type="EMBL" id="VWC16967.1"/>
    </source>
</evidence>
<accession>A0A6P2QAK7</accession>
<dbReference type="Proteomes" id="UP000494261">
    <property type="component" value="Unassembled WGS sequence"/>
</dbReference>
<keyword evidence="1" id="KW-0472">Membrane</keyword>
<reference evidence="3 4" key="1">
    <citation type="submission" date="2019-09" db="EMBL/GenBank/DDBJ databases">
        <authorList>
            <person name="Depoorter E."/>
        </authorList>
    </citation>
    <scope>NUCLEOTIDE SEQUENCE [LARGE SCALE GENOMIC DNA]</scope>
    <source>
        <strain evidence="3">LMG 13014</strain>
    </source>
</reference>
<dbReference type="Pfam" id="PF11127">
    <property type="entry name" value="YgaP-like_TM"/>
    <property type="match status" value="1"/>
</dbReference>
<keyword evidence="1" id="KW-1133">Transmembrane helix</keyword>
<organism evidence="3 4">
    <name type="scientific">Burkholderia aenigmatica</name>
    <dbReference type="NCBI Taxonomy" id="2015348"/>
    <lineage>
        <taxon>Bacteria</taxon>
        <taxon>Pseudomonadati</taxon>
        <taxon>Pseudomonadota</taxon>
        <taxon>Betaproteobacteria</taxon>
        <taxon>Burkholderiales</taxon>
        <taxon>Burkholderiaceae</taxon>
        <taxon>Burkholderia</taxon>
        <taxon>Burkholderia cepacia complex</taxon>
    </lineage>
</organism>
<sequence>MITEESVVKANVGNIDRALRIFIGLILIGLTVTGHVGLWGWLGIVPLLTGIVRICPLYSVLGVKTCSASKTDAK</sequence>
<proteinExistence type="predicted"/>
<evidence type="ECO:0000313" key="4">
    <source>
        <dbReference type="Proteomes" id="UP000494261"/>
    </source>
</evidence>
<feature type="domain" description="Inner membrane protein YgaP-like transmembrane" evidence="2">
    <location>
        <begin position="9"/>
        <end position="68"/>
    </location>
</feature>
<keyword evidence="1" id="KW-0812">Transmembrane</keyword>
<protein>
    <recommendedName>
        <fullName evidence="2">Inner membrane protein YgaP-like transmembrane domain-containing protein</fullName>
    </recommendedName>
</protein>
<evidence type="ECO:0000259" key="2">
    <source>
        <dbReference type="Pfam" id="PF11127"/>
    </source>
</evidence>
<dbReference type="InterPro" id="IPR021309">
    <property type="entry name" value="YgaP-like_TM"/>
</dbReference>
<evidence type="ECO:0000256" key="1">
    <source>
        <dbReference type="SAM" id="Phobius"/>
    </source>
</evidence>
<dbReference type="EMBL" id="CABVQC010000045">
    <property type="protein sequence ID" value="VWC16967.1"/>
    <property type="molecule type" value="Genomic_DNA"/>
</dbReference>
<name>A0A6P2QAK7_9BURK</name>
<gene>
    <name evidence="3" type="ORF">BLA13014_05509</name>
</gene>
<feature type="transmembrane region" description="Helical" evidence="1">
    <location>
        <begin position="21"/>
        <end position="42"/>
    </location>
</feature>
<dbReference type="AlphaFoldDB" id="A0A6P2QAK7"/>